<dbReference type="InterPro" id="IPR003923">
    <property type="entry name" value="TAF10"/>
</dbReference>
<dbReference type="GO" id="GO:0005737">
    <property type="term" value="C:cytoplasm"/>
    <property type="evidence" value="ECO:0007669"/>
    <property type="project" value="TreeGrafter"/>
</dbReference>
<dbReference type="GO" id="GO:0004452">
    <property type="term" value="F:isopentenyl-diphosphate delta-isomerase activity"/>
    <property type="evidence" value="ECO:0007669"/>
    <property type="project" value="UniProtKB-EC"/>
</dbReference>
<dbReference type="Gene3D" id="3.90.79.10">
    <property type="entry name" value="Nucleoside Triphosphate Pyrophosphohydrolase"/>
    <property type="match status" value="1"/>
</dbReference>
<feature type="region of interest" description="Disordered" evidence="8">
    <location>
        <begin position="287"/>
        <end position="338"/>
    </location>
</feature>
<dbReference type="GO" id="GO:0009240">
    <property type="term" value="P:isopentenyl diphosphate biosynthetic process"/>
    <property type="evidence" value="ECO:0007669"/>
    <property type="project" value="TreeGrafter"/>
</dbReference>
<comment type="function">
    <text evidence="2">Catalyzes the 1,3-allylic rearrangement of the homoallylic substrate isopentenyl (IPP) to its highly electrophilic allylic isomer, dimethylallyl diphosphate (DMAPP).</text>
</comment>
<evidence type="ECO:0000256" key="2">
    <source>
        <dbReference type="ARBA" id="ARBA00003951"/>
    </source>
</evidence>
<evidence type="ECO:0000256" key="3">
    <source>
        <dbReference type="ARBA" id="ARBA00004826"/>
    </source>
</evidence>
<accession>A0A5K3FK57</accession>
<evidence type="ECO:0000313" key="10">
    <source>
        <dbReference type="WBParaSite" id="MCU_008484-RB"/>
    </source>
</evidence>
<evidence type="ECO:0000256" key="4">
    <source>
        <dbReference type="ARBA" id="ARBA00007579"/>
    </source>
</evidence>
<dbReference type="EC" id="5.3.3.2" evidence="5"/>
<keyword evidence="7" id="KW-0413">Isomerase</keyword>
<evidence type="ECO:0000256" key="6">
    <source>
        <dbReference type="ARBA" id="ARBA00023229"/>
    </source>
</evidence>
<feature type="compositionally biased region" description="Low complexity" evidence="8">
    <location>
        <begin position="291"/>
        <end position="308"/>
    </location>
</feature>
<sequence length="366" mass="39910">MQQRSASKITFPLLWTNSCCSHPCLNYAGETNETGAVGVKLAARRKVAHELGIDINKCLAVDDIHFLTRIIYSAPNEPVDGIWCEREIDYLLVSILPSSILADSSFLAPNPDEVAATSWLGIGPLESSVKANFCQYTPWFRSLVCSGHLRKMWQWVGAKALSSESYPLIDAMWDRSRIQEMTLGGAGTPIRRGVSLISSSAAVDNGNNQDGSESDLLNELYNRLDHLQPIIPDRVSTLLLESAGVRLEAGEGDVRLARLVSLAGQKFLSEILTDTMVHWKLSNSQTTGLLAKPSTSSAPTSSAKDPPSTQTPAEDVKPDISSLAQPKAAPTSKPEKVDKRVTLTVEDLMAALRDRGIHVARPPYYK</sequence>
<dbReference type="InterPro" id="IPR000086">
    <property type="entry name" value="NUDIX_hydrolase_dom"/>
</dbReference>
<name>A0A5K3FK57_MESCO</name>
<evidence type="ECO:0000256" key="8">
    <source>
        <dbReference type="SAM" id="MobiDB-lite"/>
    </source>
</evidence>
<dbReference type="CDD" id="cd02885">
    <property type="entry name" value="NUDIX_IPP_Isomerase"/>
    <property type="match status" value="1"/>
</dbReference>
<feature type="domain" description="Nudix hydrolase" evidence="9">
    <location>
        <begin position="1"/>
        <end position="142"/>
    </location>
</feature>
<dbReference type="SUPFAM" id="SSF55811">
    <property type="entry name" value="Nudix"/>
    <property type="match status" value="1"/>
</dbReference>
<organism evidence="10">
    <name type="scientific">Mesocestoides corti</name>
    <name type="common">Flatworm</name>
    <dbReference type="NCBI Taxonomy" id="53468"/>
    <lineage>
        <taxon>Eukaryota</taxon>
        <taxon>Metazoa</taxon>
        <taxon>Spiralia</taxon>
        <taxon>Lophotrochozoa</taxon>
        <taxon>Platyhelminthes</taxon>
        <taxon>Cestoda</taxon>
        <taxon>Eucestoda</taxon>
        <taxon>Cyclophyllidea</taxon>
        <taxon>Mesocestoididae</taxon>
        <taxon>Mesocestoides</taxon>
    </lineage>
</organism>
<evidence type="ECO:0000256" key="5">
    <source>
        <dbReference type="ARBA" id="ARBA00012057"/>
    </source>
</evidence>
<evidence type="ECO:0000256" key="1">
    <source>
        <dbReference type="ARBA" id="ARBA00000374"/>
    </source>
</evidence>
<comment type="catalytic activity">
    <reaction evidence="1">
        <text>isopentenyl diphosphate = dimethylallyl diphosphate</text>
        <dbReference type="Rhea" id="RHEA:23284"/>
        <dbReference type="ChEBI" id="CHEBI:57623"/>
        <dbReference type="ChEBI" id="CHEBI:128769"/>
        <dbReference type="EC" id="5.3.3.2"/>
    </reaction>
</comment>
<keyword evidence="6" id="KW-0414">Isoprene biosynthesis</keyword>
<comment type="similarity">
    <text evidence="4">Belongs to the IPP isomerase type 1 family.</text>
</comment>
<dbReference type="InterPro" id="IPR015797">
    <property type="entry name" value="NUDIX_hydrolase-like_dom_sf"/>
</dbReference>
<dbReference type="InterPro" id="IPR011876">
    <property type="entry name" value="IsopentenylPP_isomerase_typ1"/>
</dbReference>
<reference evidence="10" key="1">
    <citation type="submission" date="2019-11" db="UniProtKB">
        <authorList>
            <consortium name="WormBaseParasite"/>
        </authorList>
    </citation>
    <scope>IDENTIFICATION</scope>
</reference>
<dbReference type="CDD" id="cd07982">
    <property type="entry name" value="HFD_TAF10"/>
    <property type="match status" value="1"/>
</dbReference>
<dbReference type="PANTHER" id="PTHR10885:SF0">
    <property type="entry name" value="ISOPENTENYL-DIPHOSPHATE DELTA-ISOMERASE"/>
    <property type="match status" value="1"/>
</dbReference>
<dbReference type="GO" id="GO:0006352">
    <property type="term" value="P:DNA-templated transcription initiation"/>
    <property type="evidence" value="ECO:0007669"/>
    <property type="project" value="InterPro"/>
</dbReference>
<protein>
    <recommendedName>
        <fullName evidence="5">isopentenyl-diphosphate Delta-isomerase</fullName>
        <ecNumber evidence="5">5.3.3.2</ecNumber>
    </recommendedName>
</protein>
<comment type="pathway">
    <text evidence="3">Isoprenoid biosynthesis; dimethylallyl diphosphate biosynthesis; dimethylallyl diphosphate from isopentenyl diphosphate: step 1/1.</text>
</comment>
<dbReference type="PANTHER" id="PTHR10885">
    <property type="entry name" value="ISOPENTENYL-DIPHOSPHATE DELTA-ISOMERASE"/>
    <property type="match status" value="1"/>
</dbReference>
<dbReference type="AlphaFoldDB" id="A0A5K3FK57"/>
<evidence type="ECO:0000256" key="7">
    <source>
        <dbReference type="ARBA" id="ARBA00023235"/>
    </source>
</evidence>
<dbReference type="WBParaSite" id="MCU_008484-RB">
    <property type="protein sequence ID" value="MCU_008484-RB"/>
    <property type="gene ID" value="MCU_008484"/>
</dbReference>
<dbReference type="Pfam" id="PF03540">
    <property type="entry name" value="TAF10"/>
    <property type="match status" value="1"/>
</dbReference>
<evidence type="ECO:0000259" key="9">
    <source>
        <dbReference type="PROSITE" id="PS51462"/>
    </source>
</evidence>
<dbReference type="PROSITE" id="PS51462">
    <property type="entry name" value="NUDIX"/>
    <property type="match status" value="1"/>
</dbReference>
<dbReference type="GO" id="GO:0005634">
    <property type="term" value="C:nucleus"/>
    <property type="evidence" value="ECO:0007669"/>
    <property type="project" value="InterPro"/>
</dbReference>
<proteinExistence type="inferred from homology"/>